<keyword evidence="2" id="KW-1185">Reference proteome</keyword>
<dbReference type="AlphaFoldDB" id="A0A3P7NGY5"/>
<sequence>MLGPYIHEHKQAVGRRNGLSQVAAHTYETGHEFAVTIAKKVVHAGSKTSRELIEAWASDENLVIRFIDLVPADIALRSHLWTDIADG</sequence>
<dbReference type="Proteomes" id="UP000281553">
    <property type="component" value="Unassembled WGS sequence"/>
</dbReference>
<reference evidence="1 2" key="1">
    <citation type="submission" date="2018-11" db="EMBL/GenBank/DDBJ databases">
        <authorList>
            <consortium name="Pathogen Informatics"/>
        </authorList>
    </citation>
    <scope>NUCLEOTIDE SEQUENCE [LARGE SCALE GENOMIC DNA]</scope>
</reference>
<accession>A0A3P7NGY5</accession>
<organism evidence="1 2">
    <name type="scientific">Dibothriocephalus latus</name>
    <name type="common">Fish tapeworm</name>
    <name type="synonym">Diphyllobothrium latum</name>
    <dbReference type="NCBI Taxonomy" id="60516"/>
    <lineage>
        <taxon>Eukaryota</taxon>
        <taxon>Metazoa</taxon>
        <taxon>Spiralia</taxon>
        <taxon>Lophotrochozoa</taxon>
        <taxon>Platyhelminthes</taxon>
        <taxon>Cestoda</taxon>
        <taxon>Eucestoda</taxon>
        <taxon>Diphyllobothriidea</taxon>
        <taxon>Diphyllobothriidae</taxon>
        <taxon>Dibothriocephalus</taxon>
    </lineage>
</organism>
<proteinExistence type="predicted"/>
<protein>
    <submittedName>
        <fullName evidence="1">Uncharacterized protein</fullName>
    </submittedName>
</protein>
<evidence type="ECO:0000313" key="1">
    <source>
        <dbReference type="EMBL" id="VDN41885.1"/>
    </source>
</evidence>
<evidence type="ECO:0000313" key="2">
    <source>
        <dbReference type="Proteomes" id="UP000281553"/>
    </source>
</evidence>
<dbReference type="EMBL" id="UYRU01102932">
    <property type="protein sequence ID" value="VDN41885.1"/>
    <property type="molecule type" value="Genomic_DNA"/>
</dbReference>
<name>A0A3P7NGY5_DIBLA</name>
<gene>
    <name evidence="1" type="ORF">DILT_LOCUS18675</name>
</gene>